<proteinExistence type="predicted"/>
<sequence length="126" mass="14327">MRNRSVKVMQSRADIGQCVKTQIPFFSANIGWIKAYHNLTVTNQVNQSMCIELPNHDEGTIQQLAWTLMGQGLSLILISAAILDLKKRGMDGVFVDCVTVRGLYEMLGFQPVYEYEAWKYKGCLDY</sequence>
<comment type="caution">
    <text evidence="1">The sequence shown here is derived from an EMBL/GenBank/DDBJ whole genome shotgun (WGS) entry which is preliminary data.</text>
</comment>
<dbReference type="SUPFAM" id="SSF55729">
    <property type="entry name" value="Acyl-CoA N-acyltransferases (Nat)"/>
    <property type="match status" value="1"/>
</dbReference>
<dbReference type="OrthoDB" id="47059at2759"/>
<gene>
    <name evidence="1" type="ORF">LSUE1_G004012</name>
</gene>
<name>A0A8T9C546_9HELO</name>
<evidence type="ECO:0008006" key="3">
    <source>
        <dbReference type="Google" id="ProtNLM"/>
    </source>
</evidence>
<reference evidence="1 2" key="1">
    <citation type="submission" date="2018-05" db="EMBL/GenBank/DDBJ databases">
        <title>Genome sequencing and assembly of the regulated plant pathogen Lachnellula willkommii and related sister species for the development of diagnostic species identification markers.</title>
        <authorList>
            <person name="Giroux E."/>
            <person name="Bilodeau G."/>
        </authorList>
    </citation>
    <scope>NUCLEOTIDE SEQUENCE [LARGE SCALE GENOMIC DNA]</scope>
    <source>
        <strain evidence="1 2">CBS 268.59</strain>
    </source>
</reference>
<dbReference type="AlphaFoldDB" id="A0A8T9C546"/>
<evidence type="ECO:0000313" key="1">
    <source>
        <dbReference type="EMBL" id="TVY80819.1"/>
    </source>
</evidence>
<protein>
    <recommendedName>
        <fullName evidence="3">N-acetyltransferase domain-containing protein</fullName>
    </recommendedName>
</protein>
<evidence type="ECO:0000313" key="2">
    <source>
        <dbReference type="Proteomes" id="UP000469558"/>
    </source>
</evidence>
<dbReference type="InterPro" id="IPR016181">
    <property type="entry name" value="Acyl_CoA_acyltransferase"/>
</dbReference>
<dbReference type="Proteomes" id="UP000469558">
    <property type="component" value="Unassembled WGS sequence"/>
</dbReference>
<dbReference type="EMBL" id="QGMK01000603">
    <property type="protein sequence ID" value="TVY80819.1"/>
    <property type="molecule type" value="Genomic_DNA"/>
</dbReference>
<keyword evidence="2" id="KW-1185">Reference proteome</keyword>
<accession>A0A8T9C546</accession>
<organism evidence="1 2">
    <name type="scientific">Lachnellula suecica</name>
    <dbReference type="NCBI Taxonomy" id="602035"/>
    <lineage>
        <taxon>Eukaryota</taxon>
        <taxon>Fungi</taxon>
        <taxon>Dikarya</taxon>
        <taxon>Ascomycota</taxon>
        <taxon>Pezizomycotina</taxon>
        <taxon>Leotiomycetes</taxon>
        <taxon>Helotiales</taxon>
        <taxon>Lachnaceae</taxon>
        <taxon>Lachnellula</taxon>
    </lineage>
</organism>